<comment type="caution">
    <text evidence="4">The sequence shown here is derived from an EMBL/GenBank/DDBJ whole genome shotgun (WGS) entry which is preliminary data.</text>
</comment>
<sequence>MNADELDRIIARHGKREGPLLPILHDVQDAFGCVDEDAIRAIAQALNLSRAEVYGVTSFYHDFRTVPEPRPVLKLCRAEACQARGSERLAKWAMDKARDRVVIEPVYCLGLCSVGPNAMIGTDLHARLDEQKLGALIEAL</sequence>
<dbReference type="PANTHER" id="PTHR43342:SF1">
    <property type="entry name" value="BIFURCATING [FEFE] HYDROGENASE GAMMA SUBUNIT"/>
    <property type="match status" value="1"/>
</dbReference>
<evidence type="ECO:0000256" key="2">
    <source>
        <dbReference type="ARBA" id="ARBA00023004"/>
    </source>
</evidence>
<name>A0A418WKJ5_9SPHN</name>
<dbReference type="OrthoDB" id="9807941at2"/>
<dbReference type="GO" id="GO:0051536">
    <property type="term" value="F:iron-sulfur cluster binding"/>
    <property type="evidence" value="ECO:0007669"/>
    <property type="project" value="UniProtKB-KW"/>
</dbReference>
<dbReference type="InterPro" id="IPR036249">
    <property type="entry name" value="Thioredoxin-like_sf"/>
</dbReference>
<dbReference type="AlphaFoldDB" id="A0A418WKJ5"/>
<reference evidence="4 5" key="1">
    <citation type="submission" date="2018-09" db="EMBL/GenBank/DDBJ databases">
        <authorList>
            <person name="Zhu H."/>
        </authorList>
    </citation>
    <scope>NUCLEOTIDE SEQUENCE [LARGE SCALE GENOMIC DNA]</scope>
    <source>
        <strain evidence="4 5">K2R01-6</strain>
    </source>
</reference>
<proteinExistence type="predicted"/>
<keyword evidence="3" id="KW-0411">Iron-sulfur</keyword>
<organism evidence="4 5">
    <name type="scientific">Sphingomonas cavernae</name>
    <dbReference type="NCBI Taxonomy" id="2320861"/>
    <lineage>
        <taxon>Bacteria</taxon>
        <taxon>Pseudomonadati</taxon>
        <taxon>Pseudomonadota</taxon>
        <taxon>Alphaproteobacteria</taxon>
        <taxon>Sphingomonadales</taxon>
        <taxon>Sphingomonadaceae</taxon>
        <taxon>Sphingomonas</taxon>
    </lineage>
</organism>
<accession>A0A418WKJ5</accession>
<evidence type="ECO:0000313" key="5">
    <source>
        <dbReference type="Proteomes" id="UP000286100"/>
    </source>
</evidence>
<dbReference type="Proteomes" id="UP000286100">
    <property type="component" value="Unassembled WGS sequence"/>
</dbReference>
<dbReference type="InterPro" id="IPR028431">
    <property type="entry name" value="NADP_DH_HndA-like"/>
</dbReference>
<dbReference type="SUPFAM" id="SSF52833">
    <property type="entry name" value="Thioredoxin-like"/>
    <property type="match status" value="1"/>
</dbReference>
<dbReference type="PANTHER" id="PTHR43342">
    <property type="entry name" value="NADH-QUINONE OXIDOREDUCTASE, E SUBUNIT"/>
    <property type="match status" value="1"/>
</dbReference>
<keyword evidence="2" id="KW-0408">Iron</keyword>
<dbReference type="EMBL" id="QYUM01000003">
    <property type="protein sequence ID" value="RJF90567.1"/>
    <property type="molecule type" value="Genomic_DNA"/>
</dbReference>
<protein>
    <submittedName>
        <fullName evidence="4">NADH-quinone oxidoreductase subunit E</fullName>
    </submittedName>
</protein>
<evidence type="ECO:0000256" key="3">
    <source>
        <dbReference type="ARBA" id="ARBA00023014"/>
    </source>
</evidence>
<gene>
    <name evidence="4" type="ORF">D3876_10090</name>
</gene>
<dbReference type="RefSeq" id="WP_119761875.1">
    <property type="nucleotide sequence ID" value="NZ_QYUM01000003.1"/>
</dbReference>
<evidence type="ECO:0000313" key="4">
    <source>
        <dbReference type="EMBL" id="RJF90567.1"/>
    </source>
</evidence>
<dbReference type="GO" id="GO:0046872">
    <property type="term" value="F:metal ion binding"/>
    <property type="evidence" value="ECO:0007669"/>
    <property type="project" value="UniProtKB-KW"/>
</dbReference>
<dbReference type="InterPro" id="IPR041921">
    <property type="entry name" value="NuoE_N"/>
</dbReference>
<evidence type="ECO:0000256" key="1">
    <source>
        <dbReference type="ARBA" id="ARBA00022723"/>
    </source>
</evidence>
<dbReference type="Pfam" id="PF01257">
    <property type="entry name" value="2Fe-2S_thioredx"/>
    <property type="match status" value="1"/>
</dbReference>
<keyword evidence="5" id="KW-1185">Reference proteome</keyword>
<keyword evidence="1" id="KW-0479">Metal-binding</keyword>
<dbReference type="Gene3D" id="3.40.30.10">
    <property type="entry name" value="Glutaredoxin"/>
    <property type="match status" value="1"/>
</dbReference>
<dbReference type="Gene3D" id="1.10.10.1590">
    <property type="entry name" value="NADH-quinone oxidoreductase subunit E"/>
    <property type="match status" value="1"/>
</dbReference>